<protein>
    <recommendedName>
        <fullName evidence="4">Tn3 transposase DDE domain-containing protein</fullName>
    </recommendedName>
</protein>
<dbReference type="EMBL" id="BAAAWD010000032">
    <property type="protein sequence ID" value="GAA3042009.1"/>
    <property type="molecule type" value="Genomic_DNA"/>
</dbReference>
<sequence length="126" mass="13621">MGNRDVNRPKLNRYMEGVLRVLGGLNGDIHPIWGFGSAPITRAYSQGISRSYHEPAPDGTAARRTPQVTVRDVRPCAPARDGVRRHTTAHDGPWAGPEDMARPVSRPGREDGRMDGGRGGSGVRGI</sequence>
<feature type="region of interest" description="Disordered" evidence="1">
    <location>
        <begin position="51"/>
        <end position="126"/>
    </location>
</feature>
<evidence type="ECO:0000313" key="3">
    <source>
        <dbReference type="Proteomes" id="UP001499930"/>
    </source>
</evidence>
<feature type="compositionally biased region" description="Gly residues" evidence="1">
    <location>
        <begin position="117"/>
        <end position="126"/>
    </location>
</feature>
<evidence type="ECO:0000256" key="1">
    <source>
        <dbReference type="SAM" id="MobiDB-lite"/>
    </source>
</evidence>
<feature type="compositionally biased region" description="Basic and acidic residues" evidence="1">
    <location>
        <begin position="107"/>
        <end position="116"/>
    </location>
</feature>
<proteinExistence type="predicted"/>
<evidence type="ECO:0008006" key="4">
    <source>
        <dbReference type="Google" id="ProtNLM"/>
    </source>
</evidence>
<gene>
    <name evidence="2" type="ORF">GCM10017559_83620</name>
</gene>
<comment type="caution">
    <text evidence="2">The sequence shown here is derived from an EMBL/GenBank/DDBJ whole genome shotgun (WGS) entry which is preliminary data.</text>
</comment>
<accession>A0ABP6LIX8</accession>
<name>A0ABP6LIX8_9ACTN</name>
<organism evidence="2 3">
    <name type="scientific">Streptosporangium longisporum</name>
    <dbReference type="NCBI Taxonomy" id="46187"/>
    <lineage>
        <taxon>Bacteria</taxon>
        <taxon>Bacillati</taxon>
        <taxon>Actinomycetota</taxon>
        <taxon>Actinomycetes</taxon>
        <taxon>Streptosporangiales</taxon>
        <taxon>Streptosporangiaceae</taxon>
        <taxon>Streptosporangium</taxon>
    </lineage>
</organism>
<keyword evidence="3" id="KW-1185">Reference proteome</keyword>
<evidence type="ECO:0000313" key="2">
    <source>
        <dbReference type="EMBL" id="GAA3042009.1"/>
    </source>
</evidence>
<reference evidence="3" key="1">
    <citation type="journal article" date="2019" name="Int. J. Syst. Evol. Microbiol.">
        <title>The Global Catalogue of Microorganisms (GCM) 10K type strain sequencing project: providing services to taxonomists for standard genome sequencing and annotation.</title>
        <authorList>
            <consortium name="The Broad Institute Genomics Platform"/>
            <consortium name="The Broad Institute Genome Sequencing Center for Infectious Disease"/>
            <person name="Wu L."/>
            <person name="Ma J."/>
        </authorList>
    </citation>
    <scope>NUCLEOTIDE SEQUENCE [LARGE SCALE GENOMIC DNA]</scope>
    <source>
        <strain evidence="3">JCM 3106</strain>
    </source>
</reference>
<dbReference type="Proteomes" id="UP001499930">
    <property type="component" value="Unassembled WGS sequence"/>
</dbReference>